<dbReference type="AlphaFoldDB" id="A0A272ENF8"/>
<evidence type="ECO:0000259" key="2">
    <source>
        <dbReference type="Pfam" id="PF00857"/>
    </source>
</evidence>
<keyword evidence="6" id="KW-1185">Reference proteome</keyword>
<keyword evidence="1" id="KW-0732">Signal</keyword>
<accession>A0A272ENF8</accession>
<dbReference type="Gene3D" id="3.40.50.850">
    <property type="entry name" value="Isochorismatase-like"/>
    <property type="match status" value="1"/>
</dbReference>
<feature type="domain" description="Isochorismatase-like" evidence="2">
    <location>
        <begin position="65"/>
        <end position="218"/>
    </location>
</feature>
<comment type="caution">
    <text evidence="4">The sequence shown here is derived from an EMBL/GenBank/DDBJ whole genome shotgun (WGS) entry which is preliminary data.</text>
</comment>
<dbReference type="SUPFAM" id="SSF52499">
    <property type="entry name" value="Isochorismatase-like hydrolases"/>
    <property type="match status" value="1"/>
</dbReference>
<dbReference type="PANTHER" id="PTHR43559">
    <property type="entry name" value="HYDROLASE YCAC-RELATED"/>
    <property type="match status" value="1"/>
</dbReference>
<proteinExistence type="predicted"/>
<feature type="chain" id="PRO_5012854574" evidence="1">
    <location>
        <begin position="24"/>
        <end position="277"/>
    </location>
</feature>
<dbReference type="EMBL" id="MDUX01000071">
    <property type="protein sequence ID" value="KAF7597993.1"/>
    <property type="molecule type" value="Genomic_DNA"/>
</dbReference>
<gene>
    <name evidence="3" type="ORF">BGI27_15685</name>
    <name evidence="4" type="ORF">CGU29_15730</name>
</gene>
<dbReference type="OrthoDB" id="9789777at2"/>
<dbReference type="EMBL" id="NMRN01000074">
    <property type="protein sequence ID" value="PAS91566.1"/>
    <property type="molecule type" value="Genomic_DNA"/>
</dbReference>
<dbReference type="Proteomes" id="UP000623509">
    <property type="component" value="Unassembled WGS sequence"/>
</dbReference>
<dbReference type="InterPro" id="IPR036380">
    <property type="entry name" value="Isochorismatase-like_sf"/>
</dbReference>
<organism evidence="4 5">
    <name type="scientific">Candidatus Dactylopiibacterium carminicum</name>
    <dbReference type="NCBI Taxonomy" id="857335"/>
    <lineage>
        <taxon>Bacteria</taxon>
        <taxon>Pseudomonadati</taxon>
        <taxon>Pseudomonadota</taxon>
        <taxon>Betaproteobacteria</taxon>
        <taxon>Rhodocyclales</taxon>
        <taxon>Rhodocyclaceae</taxon>
        <taxon>Candidatus Dactylopiibacterium</taxon>
    </lineage>
</organism>
<evidence type="ECO:0000313" key="5">
    <source>
        <dbReference type="Proteomes" id="UP000216107"/>
    </source>
</evidence>
<evidence type="ECO:0000313" key="3">
    <source>
        <dbReference type="EMBL" id="KAF7597993.1"/>
    </source>
</evidence>
<reference evidence="4 5" key="2">
    <citation type="submission" date="2017-07" db="EMBL/GenBank/DDBJ databases">
        <title>Candidatus Dactylopiibacterium carminicum, a nitrogen-fixing symbiont of the cochineal insect Dactylopius coccus and Dactylopius opuntiae (Hemiptera: Coccoidea: Dactylopiidae).</title>
        <authorList>
            <person name="Vera A."/>
        </authorList>
    </citation>
    <scope>NUCLEOTIDE SEQUENCE [LARGE SCALE GENOMIC DNA]</scope>
    <source>
        <strain evidence="4 5">NFDCM</strain>
    </source>
</reference>
<dbReference type="Proteomes" id="UP000216107">
    <property type="component" value="Unassembled WGS sequence"/>
</dbReference>
<dbReference type="InterPro" id="IPR053152">
    <property type="entry name" value="Hydrolase_YcaC-like"/>
</dbReference>
<dbReference type="InterPro" id="IPR000868">
    <property type="entry name" value="Isochorismatase-like_dom"/>
</dbReference>
<dbReference type="Pfam" id="PF00857">
    <property type="entry name" value="Isochorismatase"/>
    <property type="match status" value="1"/>
</dbReference>
<evidence type="ECO:0000313" key="6">
    <source>
        <dbReference type="Proteomes" id="UP000623509"/>
    </source>
</evidence>
<dbReference type="PANTHER" id="PTHR43559:SF1">
    <property type="entry name" value="HYDROLASE"/>
    <property type="match status" value="1"/>
</dbReference>
<evidence type="ECO:0000313" key="4">
    <source>
        <dbReference type="EMBL" id="PAS91566.1"/>
    </source>
</evidence>
<name>A0A272ENF8_9RHOO</name>
<evidence type="ECO:0000256" key="1">
    <source>
        <dbReference type="SAM" id="SignalP"/>
    </source>
</evidence>
<sequence length="277" mass="30166">MTKQLTRIAAALALAGITSLASAQERPADIVSPITDKVLANKVSPADARKAGRVTYEKPTPANSIMLFIDHQVGLMASTRDFQQGSGYKSNVVSLAQMAKALDIPVLITSSNAQWQNGDTLPELKEIFKDQPIYRRTGIINAYEDPTFRKALEDLVAKTGRRHIIISGVTLGTCVAFPTLSMLNDGYVVHPVVDASGAWSKYEADAAMQRMTSAGAQLNTVFALGAELQADWKNSTADAMLPPFINGLPEYGWVLQNFWNNADATKRPVKDPFRLVK</sequence>
<dbReference type="RefSeq" id="WP_095525776.1">
    <property type="nucleotide sequence ID" value="NZ_MDUX01000071.1"/>
</dbReference>
<protein>
    <submittedName>
        <fullName evidence="4">Isochorismatase</fullName>
    </submittedName>
</protein>
<reference evidence="3 6" key="1">
    <citation type="submission" date="2016-08" db="EMBL/GenBank/DDBJ databases">
        <title>Candidatus Dactylopiibacterium carminicum genome sequence.</title>
        <authorList>
            <person name="Ramirez-Puebla S.T."/>
            <person name="Ormeno-Orrillo E."/>
            <person name="Vera-Ponce De Leon A."/>
            <person name="Luis L."/>
            <person name="Sanchez-Flores A."/>
            <person name="Monica R."/>
            <person name="Martinez-Romero E."/>
        </authorList>
    </citation>
    <scope>NUCLEOTIDE SEQUENCE [LARGE SCALE GENOMIC DNA]</scope>
    <source>
        <strain evidence="3">END1</strain>
    </source>
</reference>
<feature type="signal peptide" evidence="1">
    <location>
        <begin position="1"/>
        <end position="23"/>
    </location>
</feature>